<accession>A0A061QVQ6</accession>
<organism evidence="1">
    <name type="scientific">Tetraselmis sp. GSL018</name>
    <dbReference type="NCBI Taxonomy" id="582737"/>
    <lineage>
        <taxon>Eukaryota</taxon>
        <taxon>Viridiplantae</taxon>
        <taxon>Chlorophyta</taxon>
        <taxon>core chlorophytes</taxon>
        <taxon>Chlorodendrophyceae</taxon>
        <taxon>Chlorodendrales</taxon>
        <taxon>Chlorodendraceae</taxon>
        <taxon>Tetraselmis</taxon>
    </lineage>
</organism>
<protein>
    <submittedName>
        <fullName evidence="1">Uncharacterized protein</fullName>
    </submittedName>
</protein>
<gene>
    <name evidence="1" type="ORF">TSPGSL018_17675</name>
</gene>
<sequence length="25" mass="2716">MPLDVLGRTRATLIRSTSSLVERSG</sequence>
<name>A0A061QVQ6_9CHLO</name>
<reference evidence="1" key="1">
    <citation type="submission" date="2014-05" db="EMBL/GenBank/DDBJ databases">
        <title>The transcriptome of the halophilic microalga Tetraselmis sp. GSL018 isolated from the Great Salt Lake, Utah.</title>
        <authorList>
            <person name="Jinkerson R.E."/>
            <person name="D'Adamo S."/>
            <person name="Posewitz M.C."/>
        </authorList>
    </citation>
    <scope>NUCLEOTIDE SEQUENCE</scope>
    <source>
        <strain evidence="1">GSL018</strain>
    </source>
</reference>
<dbReference type="EMBL" id="GBEZ01022081">
    <property type="protein sequence ID" value="JAC64727.1"/>
    <property type="molecule type" value="Transcribed_RNA"/>
</dbReference>
<dbReference type="AlphaFoldDB" id="A0A061QVQ6"/>
<evidence type="ECO:0000313" key="1">
    <source>
        <dbReference type="EMBL" id="JAC64727.1"/>
    </source>
</evidence>
<proteinExistence type="predicted"/>